<dbReference type="EMBL" id="JASCZI010181520">
    <property type="protein sequence ID" value="MED6184237.1"/>
    <property type="molecule type" value="Genomic_DNA"/>
</dbReference>
<keyword evidence="2" id="KW-1185">Reference proteome</keyword>
<proteinExistence type="predicted"/>
<reference evidence="1 2" key="1">
    <citation type="journal article" date="2023" name="Plants (Basel)">
        <title>Bridging the Gap: Combining Genomics and Transcriptomics Approaches to Understand Stylosanthes scabra, an Orphan Legume from the Brazilian Caatinga.</title>
        <authorList>
            <person name="Ferreira-Neto J.R.C."/>
            <person name="da Silva M.D."/>
            <person name="Binneck E."/>
            <person name="de Melo N.F."/>
            <person name="da Silva R.H."/>
            <person name="de Melo A.L.T.M."/>
            <person name="Pandolfi V."/>
            <person name="Bustamante F.O."/>
            <person name="Brasileiro-Vidal A.C."/>
            <person name="Benko-Iseppon A.M."/>
        </authorList>
    </citation>
    <scope>NUCLEOTIDE SEQUENCE [LARGE SCALE GENOMIC DNA]</scope>
    <source>
        <tissue evidence="1">Leaves</tissue>
    </source>
</reference>
<accession>A0ABU6WEF3</accession>
<sequence>MAFDRTASITLLLWDDKTATMDPLERSVNSAKLKTAAWLIVTKGDGTDAKGKKPTDDE</sequence>
<name>A0ABU6WEF3_9FABA</name>
<evidence type="ECO:0000313" key="2">
    <source>
        <dbReference type="Proteomes" id="UP001341840"/>
    </source>
</evidence>
<gene>
    <name evidence="1" type="ORF">PIB30_045482</name>
</gene>
<protein>
    <submittedName>
        <fullName evidence="1">Uncharacterized protein</fullName>
    </submittedName>
</protein>
<evidence type="ECO:0000313" key="1">
    <source>
        <dbReference type="EMBL" id="MED6184237.1"/>
    </source>
</evidence>
<organism evidence="1 2">
    <name type="scientific">Stylosanthes scabra</name>
    <dbReference type="NCBI Taxonomy" id="79078"/>
    <lineage>
        <taxon>Eukaryota</taxon>
        <taxon>Viridiplantae</taxon>
        <taxon>Streptophyta</taxon>
        <taxon>Embryophyta</taxon>
        <taxon>Tracheophyta</taxon>
        <taxon>Spermatophyta</taxon>
        <taxon>Magnoliopsida</taxon>
        <taxon>eudicotyledons</taxon>
        <taxon>Gunneridae</taxon>
        <taxon>Pentapetalae</taxon>
        <taxon>rosids</taxon>
        <taxon>fabids</taxon>
        <taxon>Fabales</taxon>
        <taxon>Fabaceae</taxon>
        <taxon>Papilionoideae</taxon>
        <taxon>50 kb inversion clade</taxon>
        <taxon>dalbergioids sensu lato</taxon>
        <taxon>Dalbergieae</taxon>
        <taxon>Pterocarpus clade</taxon>
        <taxon>Stylosanthes</taxon>
    </lineage>
</organism>
<dbReference type="Proteomes" id="UP001341840">
    <property type="component" value="Unassembled WGS sequence"/>
</dbReference>
<comment type="caution">
    <text evidence="1">The sequence shown here is derived from an EMBL/GenBank/DDBJ whole genome shotgun (WGS) entry which is preliminary data.</text>
</comment>